<feature type="domain" description="Abortive infection protein-like C-terminal" evidence="1">
    <location>
        <begin position="185"/>
        <end position="255"/>
    </location>
</feature>
<dbReference type="Proteomes" id="UP000199081">
    <property type="component" value="Unassembled WGS sequence"/>
</dbReference>
<keyword evidence="3" id="KW-1185">Reference proteome</keyword>
<dbReference type="STRING" id="426702.SAMN04488099_11487"/>
<dbReference type="AlphaFoldDB" id="A0A1H7NGW8"/>
<reference evidence="3" key="1">
    <citation type="submission" date="2016-10" db="EMBL/GenBank/DDBJ databases">
        <authorList>
            <person name="Varghese N."/>
            <person name="Submissions S."/>
        </authorList>
    </citation>
    <scope>NUCLEOTIDE SEQUENCE [LARGE SCALE GENOMIC DNA]</scope>
    <source>
        <strain evidence="3">DSM 19183</strain>
    </source>
</reference>
<protein>
    <submittedName>
        <fullName evidence="2">Abortive infection C-terminus</fullName>
    </submittedName>
</protein>
<dbReference type="OrthoDB" id="2339338at2"/>
<evidence type="ECO:0000313" key="2">
    <source>
        <dbReference type="EMBL" id="SEL22569.1"/>
    </source>
</evidence>
<evidence type="ECO:0000313" key="3">
    <source>
        <dbReference type="Proteomes" id="UP000199081"/>
    </source>
</evidence>
<sequence length="272" mass="32108">MAEITIETKMKLEQLFGMDSGYVMDLSGSQFEDFIYDKTGINIFDKKYKFRSGSKANRLRAFWNLESNQNVSKLNLSLLAYWEQKFRLSDPDEETFYSFYRLKEESVKELNILSKQPNKKFDVSTIKNLQVEENFQLLKNDIQRTLNENQPQLALDRTHTLLMTYLRELCETHGIPYGNKEPLDNLFSKYTNYYNQTKPFESSMTTKIMKIAAQALEKFNNVRNKESFAHSNNVISYDESKLIIDFVFLVLKFIVELESKHEEDTETNEFPF</sequence>
<dbReference type="RefSeq" id="WP_091482520.1">
    <property type="nucleotide sequence ID" value="NZ_BJYC01000016.1"/>
</dbReference>
<gene>
    <name evidence="2" type="ORF">SAMN04488099_11487</name>
</gene>
<accession>A0A1H7NGW8</accession>
<organism evidence="2 3">
    <name type="scientific">Alkalibacterium pelagium</name>
    <dbReference type="NCBI Taxonomy" id="426702"/>
    <lineage>
        <taxon>Bacteria</taxon>
        <taxon>Bacillati</taxon>
        <taxon>Bacillota</taxon>
        <taxon>Bacilli</taxon>
        <taxon>Lactobacillales</taxon>
        <taxon>Carnobacteriaceae</taxon>
        <taxon>Alkalibacterium</taxon>
    </lineage>
</organism>
<dbReference type="Pfam" id="PF14355">
    <property type="entry name" value="Abi_C"/>
    <property type="match status" value="1"/>
</dbReference>
<dbReference type="InterPro" id="IPR026001">
    <property type="entry name" value="Abi-like_C"/>
</dbReference>
<evidence type="ECO:0000259" key="1">
    <source>
        <dbReference type="Pfam" id="PF14355"/>
    </source>
</evidence>
<proteinExistence type="predicted"/>
<name>A0A1H7NGW8_9LACT</name>
<dbReference type="EMBL" id="FNZU01000014">
    <property type="protein sequence ID" value="SEL22569.1"/>
    <property type="molecule type" value="Genomic_DNA"/>
</dbReference>